<dbReference type="Proteomes" id="UP000234789">
    <property type="component" value="Unassembled WGS sequence"/>
</dbReference>
<sequence>MDQRSVFFRLKAVLEARPPPDGLFRVRSGFAFDGCRVYY</sequence>
<organism evidence="1 2">
    <name type="scientific">Paenibacillus pasadenensis</name>
    <dbReference type="NCBI Taxonomy" id="217090"/>
    <lineage>
        <taxon>Bacteria</taxon>
        <taxon>Bacillati</taxon>
        <taxon>Bacillota</taxon>
        <taxon>Bacilli</taxon>
        <taxon>Bacillales</taxon>
        <taxon>Paenibacillaceae</taxon>
        <taxon>Paenibacillus</taxon>
    </lineage>
</organism>
<evidence type="ECO:0000313" key="1">
    <source>
        <dbReference type="EMBL" id="PLT46386.1"/>
    </source>
</evidence>
<evidence type="ECO:0000313" key="2">
    <source>
        <dbReference type="Proteomes" id="UP000234789"/>
    </source>
</evidence>
<comment type="caution">
    <text evidence="1">The sequence shown here is derived from an EMBL/GenBank/DDBJ whole genome shotgun (WGS) entry which is preliminary data.</text>
</comment>
<proteinExistence type="predicted"/>
<dbReference type="AlphaFoldDB" id="A0A2N5N7R1"/>
<protein>
    <submittedName>
        <fullName evidence="1">Uncharacterized protein</fullName>
    </submittedName>
</protein>
<accession>A0A2N5N7R1</accession>
<keyword evidence="2" id="KW-1185">Reference proteome</keyword>
<name>A0A2N5N7R1_9BACL</name>
<reference evidence="1 2" key="1">
    <citation type="submission" date="2017-05" db="EMBL/GenBank/DDBJ databases">
        <title>Functional genome analysis of Paenibacillus pasadenensis strain R16: insights on endophytic life style and antifungal activity.</title>
        <authorList>
            <person name="Passera A."/>
            <person name="Marcolungo L."/>
            <person name="Casati P."/>
            <person name="Brasca M."/>
            <person name="Quaglino F."/>
            <person name="Delledonne M."/>
        </authorList>
    </citation>
    <scope>NUCLEOTIDE SEQUENCE [LARGE SCALE GENOMIC DNA]</scope>
    <source>
        <strain evidence="1 2">R16</strain>
    </source>
</reference>
<dbReference type="EMBL" id="NFEZ01000004">
    <property type="protein sequence ID" value="PLT46386.1"/>
    <property type="molecule type" value="Genomic_DNA"/>
</dbReference>
<gene>
    <name evidence="1" type="ORF">B8V81_4817</name>
</gene>